<name>A0A240EC38_9GAMM</name>
<dbReference type="EMBL" id="OANT01000005">
    <property type="protein sequence ID" value="SNX45475.1"/>
    <property type="molecule type" value="Genomic_DNA"/>
</dbReference>
<sequence>MLQEIKKNKTVMRNFQDLCLQYPFKFENTLAYNAILLWMLNSP</sequence>
<evidence type="ECO:0000313" key="2">
    <source>
        <dbReference type="Proteomes" id="UP000219042"/>
    </source>
</evidence>
<dbReference type="AlphaFoldDB" id="A0A240EC38"/>
<evidence type="ECO:0000313" key="1">
    <source>
        <dbReference type="EMBL" id="SNX45475.1"/>
    </source>
</evidence>
<dbReference type="Proteomes" id="UP000219042">
    <property type="component" value="Unassembled WGS sequence"/>
</dbReference>
<reference evidence="2" key="1">
    <citation type="submission" date="2016-09" db="EMBL/GenBank/DDBJ databases">
        <authorList>
            <person name="Varghese N."/>
            <person name="Submissions S."/>
        </authorList>
    </citation>
    <scope>NUCLEOTIDE SEQUENCE [LARGE SCALE GENOMIC DNA]</scope>
    <source>
        <strain evidence="2">ANC 4466</strain>
    </source>
</reference>
<keyword evidence="2" id="KW-1185">Reference proteome</keyword>
<proteinExistence type="predicted"/>
<accession>A0A240EC38</accession>
<organism evidence="1 2">
    <name type="scientific">Acinetobacter puyangensis</name>
    <dbReference type="NCBI Taxonomy" id="1096779"/>
    <lineage>
        <taxon>Bacteria</taxon>
        <taxon>Pseudomonadati</taxon>
        <taxon>Pseudomonadota</taxon>
        <taxon>Gammaproteobacteria</taxon>
        <taxon>Moraxellales</taxon>
        <taxon>Moraxellaceae</taxon>
        <taxon>Acinetobacter</taxon>
    </lineage>
</organism>
<protein>
    <submittedName>
        <fullName evidence="1">Uncharacterized protein</fullName>
    </submittedName>
</protein>
<gene>
    <name evidence="1" type="ORF">SAMN05421731_10528</name>
</gene>